<keyword evidence="8" id="KW-1133">Transmembrane helix</keyword>
<dbReference type="InterPro" id="IPR037682">
    <property type="entry name" value="TonB_C"/>
</dbReference>
<dbReference type="InterPro" id="IPR003538">
    <property type="entry name" value="TonB"/>
</dbReference>
<gene>
    <name evidence="13" type="ORF">SAMN05660686_03658</name>
</gene>
<proteinExistence type="inferred from homology"/>
<dbReference type="InterPro" id="IPR051045">
    <property type="entry name" value="TonB-dependent_transducer"/>
</dbReference>
<dbReference type="InterPro" id="IPR006260">
    <property type="entry name" value="TonB/TolA_C"/>
</dbReference>
<accession>A0A8G2BKC0</accession>
<dbReference type="GO" id="GO:0015891">
    <property type="term" value="P:siderophore transport"/>
    <property type="evidence" value="ECO:0007669"/>
    <property type="project" value="InterPro"/>
</dbReference>
<dbReference type="SUPFAM" id="SSF74653">
    <property type="entry name" value="TolA/TonB C-terminal domain"/>
    <property type="match status" value="1"/>
</dbReference>
<feature type="compositionally biased region" description="Pro residues" evidence="11">
    <location>
        <begin position="170"/>
        <end position="195"/>
    </location>
</feature>
<evidence type="ECO:0000256" key="4">
    <source>
        <dbReference type="ARBA" id="ARBA00022475"/>
    </source>
</evidence>
<keyword evidence="5 10" id="KW-0997">Cell inner membrane</keyword>
<keyword evidence="6" id="KW-0812">Transmembrane</keyword>
<feature type="region of interest" description="Disordered" evidence="11">
    <location>
        <begin position="64"/>
        <end position="262"/>
    </location>
</feature>
<dbReference type="Proteomes" id="UP000198615">
    <property type="component" value="Unassembled WGS sequence"/>
</dbReference>
<evidence type="ECO:0000256" key="6">
    <source>
        <dbReference type="ARBA" id="ARBA00022692"/>
    </source>
</evidence>
<keyword evidence="4 10" id="KW-1003">Cell membrane</keyword>
<dbReference type="GO" id="GO:0031992">
    <property type="term" value="F:energy transducer activity"/>
    <property type="evidence" value="ECO:0007669"/>
    <property type="project" value="InterPro"/>
</dbReference>
<keyword evidence="9" id="KW-0472">Membrane</keyword>
<evidence type="ECO:0000256" key="5">
    <source>
        <dbReference type="ARBA" id="ARBA00022519"/>
    </source>
</evidence>
<dbReference type="Gene3D" id="3.30.1150.10">
    <property type="match status" value="1"/>
</dbReference>
<dbReference type="PANTHER" id="PTHR33446">
    <property type="entry name" value="PROTEIN TONB-RELATED"/>
    <property type="match status" value="1"/>
</dbReference>
<keyword evidence="14" id="KW-1185">Reference proteome</keyword>
<feature type="compositionally biased region" description="Low complexity" evidence="11">
    <location>
        <begin position="206"/>
        <end position="254"/>
    </location>
</feature>
<evidence type="ECO:0000256" key="7">
    <source>
        <dbReference type="ARBA" id="ARBA00022927"/>
    </source>
</evidence>
<feature type="compositionally biased region" description="Basic and acidic residues" evidence="11">
    <location>
        <begin position="143"/>
        <end position="159"/>
    </location>
</feature>
<evidence type="ECO:0000256" key="10">
    <source>
        <dbReference type="RuleBase" id="RU362123"/>
    </source>
</evidence>
<protein>
    <recommendedName>
        <fullName evidence="10">Protein TonB</fullName>
    </recommendedName>
</protein>
<comment type="subcellular location">
    <subcellularLocation>
        <location evidence="1 10">Cell inner membrane</location>
        <topology evidence="1 10">Single-pass membrane protein</topology>
        <orientation evidence="1 10">Periplasmic side</orientation>
    </subcellularLocation>
</comment>
<name>A0A8G2BKC0_9PROT</name>
<dbReference type="NCBIfam" id="TIGR01352">
    <property type="entry name" value="tonB_Cterm"/>
    <property type="match status" value="1"/>
</dbReference>
<dbReference type="PANTHER" id="PTHR33446:SF2">
    <property type="entry name" value="PROTEIN TONB"/>
    <property type="match status" value="1"/>
</dbReference>
<dbReference type="GO" id="GO:0030288">
    <property type="term" value="C:outer membrane-bounded periplasmic space"/>
    <property type="evidence" value="ECO:0007669"/>
    <property type="project" value="InterPro"/>
</dbReference>
<dbReference type="GO" id="GO:0055085">
    <property type="term" value="P:transmembrane transport"/>
    <property type="evidence" value="ECO:0007669"/>
    <property type="project" value="InterPro"/>
</dbReference>
<comment type="function">
    <text evidence="10">Interacts with outer membrane receptor proteins that carry out high-affinity binding and energy dependent uptake into the periplasmic space of specific substrates. It could act to transduce energy from the cytoplasmic membrane to specific energy-requiring processes in the outer membrane, resulting in the release into the periplasm of ligands bound by these outer membrane proteins.</text>
</comment>
<dbReference type="GO" id="GO:0015031">
    <property type="term" value="P:protein transport"/>
    <property type="evidence" value="ECO:0007669"/>
    <property type="project" value="UniProtKB-UniRule"/>
</dbReference>
<dbReference type="OrthoDB" id="8481221at2"/>
<dbReference type="PRINTS" id="PR01374">
    <property type="entry name" value="TONBPROTEIN"/>
</dbReference>
<keyword evidence="10" id="KW-0735">Signal-anchor</keyword>
<dbReference type="EMBL" id="FNBW01000012">
    <property type="protein sequence ID" value="SDG20291.1"/>
    <property type="molecule type" value="Genomic_DNA"/>
</dbReference>
<feature type="compositionally biased region" description="Low complexity" evidence="11">
    <location>
        <begin position="109"/>
        <end position="125"/>
    </location>
</feature>
<sequence>MRIRSRHMGLAIGVALAIHVAAAIAMVLEPEKKGAAATGMGGIQVSLGPSGGAPGSVAQVVSEVDKADPVDPTAAPVAKPDTVRPETADPQETPPETARPSEPPPPAPVDAAVETAEVVQQVDEVIAIARPEKVETPPPPEPVKIERPEPAETPVELKPEPVTVARVEPEAPPVETPPMPVTRPEPPTPQKPPKPQKTEAEPTPAPQQTAALAVEAPVEAPTSAQAQPAASQTQGAAGRSGVGQSPLSGSAESSSGGGRPGVSVDYASILQAWLEDHKEYPRRARSRRQEGVVMLYFVMDRAGHVLEYRIDRSSGHDLLDREVEQMIRRAQPLPPLPAEMAQARLELVVPVQFQLR</sequence>
<comment type="similarity">
    <text evidence="2 10">Belongs to the TonB family.</text>
</comment>
<evidence type="ECO:0000313" key="13">
    <source>
        <dbReference type="EMBL" id="SDG20291.1"/>
    </source>
</evidence>
<evidence type="ECO:0000259" key="12">
    <source>
        <dbReference type="PROSITE" id="PS52015"/>
    </source>
</evidence>
<feature type="compositionally biased region" description="Low complexity" evidence="11">
    <location>
        <begin position="70"/>
        <end position="80"/>
    </location>
</feature>
<comment type="caution">
    <text evidence="13">The sequence shown here is derived from an EMBL/GenBank/DDBJ whole genome shotgun (WGS) entry which is preliminary data.</text>
</comment>
<evidence type="ECO:0000256" key="1">
    <source>
        <dbReference type="ARBA" id="ARBA00004383"/>
    </source>
</evidence>
<evidence type="ECO:0000313" key="14">
    <source>
        <dbReference type="Proteomes" id="UP000198615"/>
    </source>
</evidence>
<evidence type="ECO:0000256" key="2">
    <source>
        <dbReference type="ARBA" id="ARBA00006555"/>
    </source>
</evidence>
<dbReference type="GO" id="GO:0098797">
    <property type="term" value="C:plasma membrane protein complex"/>
    <property type="evidence" value="ECO:0007669"/>
    <property type="project" value="TreeGrafter"/>
</dbReference>
<evidence type="ECO:0000256" key="8">
    <source>
        <dbReference type="ARBA" id="ARBA00022989"/>
    </source>
</evidence>
<feature type="domain" description="TonB C-terminal" evidence="12">
    <location>
        <begin position="265"/>
        <end position="356"/>
    </location>
</feature>
<keyword evidence="7 10" id="KW-0653">Protein transport</keyword>
<evidence type="ECO:0000256" key="3">
    <source>
        <dbReference type="ARBA" id="ARBA00022448"/>
    </source>
</evidence>
<evidence type="ECO:0000256" key="9">
    <source>
        <dbReference type="ARBA" id="ARBA00023136"/>
    </source>
</evidence>
<evidence type="ECO:0000256" key="11">
    <source>
        <dbReference type="SAM" id="MobiDB-lite"/>
    </source>
</evidence>
<organism evidence="13 14">
    <name type="scientific">Thalassobaculum litoreum DSM 18839</name>
    <dbReference type="NCBI Taxonomy" id="1123362"/>
    <lineage>
        <taxon>Bacteria</taxon>
        <taxon>Pseudomonadati</taxon>
        <taxon>Pseudomonadota</taxon>
        <taxon>Alphaproteobacteria</taxon>
        <taxon>Rhodospirillales</taxon>
        <taxon>Thalassobaculaceae</taxon>
        <taxon>Thalassobaculum</taxon>
    </lineage>
</organism>
<reference evidence="13 14" key="1">
    <citation type="submission" date="2016-10" db="EMBL/GenBank/DDBJ databases">
        <authorList>
            <person name="Varghese N."/>
            <person name="Submissions S."/>
        </authorList>
    </citation>
    <scope>NUCLEOTIDE SEQUENCE [LARGE SCALE GENOMIC DNA]</scope>
    <source>
        <strain evidence="13 14">DSM 18839</strain>
    </source>
</reference>
<dbReference type="RefSeq" id="WP_093152584.1">
    <property type="nucleotide sequence ID" value="NZ_FNBW01000012.1"/>
</dbReference>
<dbReference type="Pfam" id="PF03544">
    <property type="entry name" value="TonB_C"/>
    <property type="match status" value="1"/>
</dbReference>
<dbReference type="AlphaFoldDB" id="A0A8G2BKC0"/>
<dbReference type="PROSITE" id="PS52015">
    <property type="entry name" value="TONB_CTD"/>
    <property type="match status" value="1"/>
</dbReference>
<keyword evidence="3 10" id="KW-0813">Transport</keyword>